<gene>
    <name evidence="1" type="ORF">NPIL_24821</name>
</gene>
<reference evidence="1" key="1">
    <citation type="submission" date="2020-08" db="EMBL/GenBank/DDBJ databases">
        <title>Multicomponent nature underlies the extraordinary mechanical properties of spider dragline silk.</title>
        <authorList>
            <person name="Kono N."/>
            <person name="Nakamura H."/>
            <person name="Mori M."/>
            <person name="Yoshida Y."/>
            <person name="Ohtoshi R."/>
            <person name="Malay A.D."/>
            <person name="Moran D.A.P."/>
            <person name="Tomita M."/>
            <person name="Numata K."/>
            <person name="Arakawa K."/>
        </authorList>
    </citation>
    <scope>NUCLEOTIDE SEQUENCE</scope>
</reference>
<keyword evidence="2" id="KW-1185">Reference proteome</keyword>
<dbReference type="EMBL" id="BMAW01110891">
    <property type="protein sequence ID" value="GFT45333.1"/>
    <property type="molecule type" value="Genomic_DNA"/>
</dbReference>
<dbReference type="Proteomes" id="UP000887013">
    <property type="component" value="Unassembled WGS sequence"/>
</dbReference>
<evidence type="ECO:0000313" key="2">
    <source>
        <dbReference type="Proteomes" id="UP000887013"/>
    </source>
</evidence>
<proteinExistence type="predicted"/>
<dbReference type="AlphaFoldDB" id="A0A8X6P1Z0"/>
<sequence length="125" mass="13483">MAGLGHGWSGERSVGRWAAGANASEGLRSVSDLQGLDATCAKGNVLKMYTNSSKAQCRSRTTHNEWNESSMLWCSLGPKQRLDLPVRPMFVANASSVYAICSAYPFCRLQNTVELVHPPVSSPPA</sequence>
<organism evidence="1 2">
    <name type="scientific">Nephila pilipes</name>
    <name type="common">Giant wood spider</name>
    <name type="synonym">Nephila maculata</name>
    <dbReference type="NCBI Taxonomy" id="299642"/>
    <lineage>
        <taxon>Eukaryota</taxon>
        <taxon>Metazoa</taxon>
        <taxon>Ecdysozoa</taxon>
        <taxon>Arthropoda</taxon>
        <taxon>Chelicerata</taxon>
        <taxon>Arachnida</taxon>
        <taxon>Araneae</taxon>
        <taxon>Araneomorphae</taxon>
        <taxon>Entelegynae</taxon>
        <taxon>Araneoidea</taxon>
        <taxon>Nephilidae</taxon>
        <taxon>Nephila</taxon>
    </lineage>
</organism>
<name>A0A8X6P1Z0_NEPPI</name>
<evidence type="ECO:0000313" key="1">
    <source>
        <dbReference type="EMBL" id="GFT45333.1"/>
    </source>
</evidence>
<accession>A0A8X6P1Z0</accession>
<protein>
    <submittedName>
        <fullName evidence="1">Uncharacterized protein</fullName>
    </submittedName>
</protein>
<comment type="caution">
    <text evidence="1">The sequence shown here is derived from an EMBL/GenBank/DDBJ whole genome shotgun (WGS) entry which is preliminary data.</text>
</comment>